<gene>
    <name evidence="2" type="ORF">FPAR1323_LOCUS7396</name>
</gene>
<proteinExistence type="predicted"/>
<feature type="non-terminal residue" evidence="2">
    <location>
        <position position="168"/>
    </location>
</feature>
<protein>
    <submittedName>
        <fullName evidence="2">Uncharacterized protein</fullName>
    </submittedName>
</protein>
<dbReference type="AlphaFoldDB" id="A0A7S2BZI7"/>
<name>A0A7S2BZI7_9STRA</name>
<evidence type="ECO:0000313" key="2">
    <source>
        <dbReference type="EMBL" id="CAD9410915.1"/>
    </source>
</evidence>
<dbReference type="EMBL" id="HBGT01013778">
    <property type="protein sequence ID" value="CAD9410915.1"/>
    <property type="molecule type" value="Transcribed_RNA"/>
</dbReference>
<evidence type="ECO:0000256" key="1">
    <source>
        <dbReference type="SAM" id="MobiDB-lite"/>
    </source>
</evidence>
<feature type="region of interest" description="Disordered" evidence="1">
    <location>
        <begin position="135"/>
        <end position="168"/>
    </location>
</feature>
<reference evidence="2" key="1">
    <citation type="submission" date="2021-01" db="EMBL/GenBank/DDBJ databases">
        <authorList>
            <person name="Corre E."/>
            <person name="Pelletier E."/>
            <person name="Niang G."/>
            <person name="Scheremetjew M."/>
            <person name="Finn R."/>
            <person name="Kale V."/>
            <person name="Holt S."/>
            <person name="Cochrane G."/>
            <person name="Meng A."/>
            <person name="Brown T."/>
            <person name="Cohen L."/>
        </authorList>
    </citation>
    <scope>NUCLEOTIDE SEQUENCE</scope>
    <source>
        <strain evidence="2">RCC1693</strain>
    </source>
</reference>
<feature type="compositionally biased region" description="Gly residues" evidence="1">
    <location>
        <begin position="71"/>
        <end position="92"/>
    </location>
</feature>
<feature type="region of interest" description="Disordered" evidence="1">
    <location>
        <begin position="69"/>
        <end position="122"/>
    </location>
</feature>
<organism evidence="2">
    <name type="scientific">Florenciella parvula</name>
    <dbReference type="NCBI Taxonomy" id="236787"/>
    <lineage>
        <taxon>Eukaryota</taxon>
        <taxon>Sar</taxon>
        <taxon>Stramenopiles</taxon>
        <taxon>Ochrophyta</taxon>
        <taxon>Dictyochophyceae</taxon>
        <taxon>Florenciellales</taxon>
        <taxon>Florenciella</taxon>
    </lineage>
</organism>
<sequence>MGEDEARLSPAAMAVAAEERHAALVGHATAGGSNEANGANGVNVTAKAARAPHLPQPLTFPLPLTLPSGLTNGGGGGGGVNGGVVSGNGSGSGSLPTLDQAQRSLAVAEESADTEASFVSPTARIEMVRAKRLASFPKTLRSQSTSALSPPGFKGGLNGGLSAGKSER</sequence>
<feature type="compositionally biased region" description="Gly residues" evidence="1">
    <location>
        <begin position="153"/>
        <end position="162"/>
    </location>
</feature>
<accession>A0A7S2BZI7</accession>